<evidence type="ECO:0000256" key="6">
    <source>
        <dbReference type="ARBA" id="ARBA00022777"/>
    </source>
</evidence>
<keyword evidence="9" id="KW-1133">Transmembrane helix</keyword>
<dbReference type="InterPro" id="IPR005467">
    <property type="entry name" value="His_kinase_dom"/>
</dbReference>
<gene>
    <name evidence="11" type="ORF">H8B22_03605</name>
</gene>
<organism evidence="11 12">
    <name type="scientific">Agrilutibacter terrestris</name>
    <dbReference type="NCBI Taxonomy" id="2865112"/>
    <lineage>
        <taxon>Bacteria</taxon>
        <taxon>Pseudomonadati</taxon>
        <taxon>Pseudomonadota</taxon>
        <taxon>Gammaproteobacteria</taxon>
        <taxon>Lysobacterales</taxon>
        <taxon>Lysobacteraceae</taxon>
        <taxon>Agrilutibacter</taxon>
    </lineage>
</organism>
<dbReference type="InterPro" id="IPR036097">
    <property type="entry name" value="HisK_dim/P_sf"/>
</dbReference>
<feature type="transmembrane region" description="Helical" evidence="9">
    <location>
        <begin position="108"/>
        <end position="132"/>
    </location>
</feature>
<dbReference type="Pfam" id="PF25323">
    <property type="entry name" value="6TM_PilS"/>
    <property type="match status" value="1"/>
</dbReference>
<evidence type="ECO:0000256" key="1">
    <source>
        <dbReference type="ARBA" id="ARBA00000085"/>
    </source>
</evidence>
<reference evidence="11 12" key="1">
    <citation type="submission" date="2020-08" db="EMBL/GenBank/DDBJ databases">
        <title>Lysobacter sp. II4 sp. nov., isolated from soil.</title>
        <authorList>
            <person name="Woo C.Y."/>
            <person name="Kim J."/>
        </authorList>
    </citation>
    <scope>NUCLEOTIDE SEQUENCE [LARGE SCALE GENOMIC DNA]</scope>
    <source>
        <strain evidence="11 12">II4</strain>
    </source>
</reference>
<keyword evidence="4" id="KW-0808">Transferase</keyword>
<dbReference type="KEGG" id="lsx:H8B22_03605"/>
<keyword evidence="9" id="KW-0472">Membrane</keyword>
<dbReference type="GO" id="GO:0007234">
    <property type="term" value="P:osmosensory signaling via phosphorelay pathway"/>
    <property type="evidence" value="ECO:0007669"/>
    <property type="project" value="TreeGrafter"/>
</dbReference>
<dbReference type="Gene3D" id="3.30.565.10">
    <property type="entry name" value="Histidine kinase-like ATPase, C-terminal domain"/>
    <property type="match status" value="1"/>
</dbReference>
<dbReference type="Gene3D" id="1.10.287.130">
    <property type="match status" value="1"/>
</dbReference>
<dbReference type="SMART" id="SM00387">
    <property type="entry name" value="HATPase_c"/>
    <property type="match status" value="1"/>
</dbReference>
<dbReference type="SUPFAM" id="SSF47384">
    <property type="entry name" value="Homodimeric domain of signal transducing histidine kinase"/>
    <property type="match status" value="1"/>
</dbReference>
<dbReference type="InterPro" id="IPR003594">
    <property type="entry name" value="HATPase_dom"/>
</dbReference>
<dbReference type="Pfam" id="PF02518">
    <property type="entry name" value="HATPase_c"/>
    <property type="match status" value="1"/>
</dbReference>
<dbReference type="EC" id="2.7.13.3" evidence="2"/>
<dbReference type="EMBL" id="CP060820">
    <property type="protein sequence ID" value="QNP41321.1"/>
    <property type="molecule type" value="Genomic_DNA"/>
</dbReference>
<dbReference type="RefSeq" id="WP_187712757.1">
    <property type="nucleotide sequence ID" value="NZ_CP060820.1"/>
</dbReference>
<evidence type="ECO:0000313" key="12">
    <source>
        <dbReference type="Proteomes" id="UP000516018"/>
    </source>
</evidence>
<evidence type="ECO:0000256" key="5">
    <source>
        <dbReference type="ARBA" id="ARBA00022741"/>
    </source>
</evidence>
<evidence type="ECO:0000256" key="9">
    <source>
        <dbReference type="SAM" id="Phobius"/>
    </source>
</evidence>
<dbReference type="PRINTS" id="PR00344">
    <property type="entry name" value="BCTRLSENSOR"/>
</dbReference>
<evidence type="ECO:0000313" key="11">
    <source>
        <dbReference type="EMBL" id="QNP41321.1"/>
    </source>
</evidence>
<keyword evidence="3" id="KW-0597">Phosphoprotein</keyword>
<dbReference type="GO" id="GO:0000155">
    <property type="term" value="F:phosphorelay sensor kinase activity"/>
    <property type="evidence" value="ECO:0007669"/>
    <property type="project" value="InterPro"/>
</dbReference>
<dbReference type="AlphaFoldDB" id="A0A7H0FZ55"/>
<sequence>MPTRPAAEADSALRRELHFFTLYRLLEAALLTFLLFGPIRQYLSEPRDEGVAKATAVIYLFVALLLFVIRKHGDLRLQALAGVVFDLFFGILAVYAMPGTRAGIVLMLMFNVGAAALLLPARLGIGIAAVAASGLLLEYLLGGPDGRGIGEPLMFATGYLAIATLTNVLGRQMRASVDLAEQRGADAASLAEVNELIIRRLRTGVLLVDSHNKLRLANEAAMLLLSDRGDDPGEGRDLLLAAPALGKRLTTWRDTGRADDTPLQLAPDLPDVVPRFTRLRAGSDQVLVFLDDTSIVSRQAESMTLATLGRFSASLAHEIRNPLAAINYAVQLLEESKDLPTSDQRLLEIVRQQGQRMNGIVDNVLGLARRDSAKPEHVELMAFTRRFVDDYAVSHPLEHDSLKATGAPTSLITMVDPRQLHQVLTALTYNALTYGRMPGQPARVTVHVSVDDAGAPTIDVRDRGPGVPESVVGQLFRPFFTTSGHGTGLGLYIARELCRANQATLGYVALPGGGACFRIAMAAPSPLLSTGS</sequence>
<proteinExistence type="predicted"/>
<feature type="transmembrane region" description="Helical" evidence="9">
    <location>
        <begin position="152"/>
        <end position="170"/>
    </location>
</feature>
<comment type="catalytic activity">
    <reaction evidence="1">
        <text>ATP + protein L-histidine = ADP + protein N-phospho-L-histidine.</text>
        <dbReference type="EC" id="2.7.13.3"/>
    </reaction>
</comment>
<dbReference type="PANTHER" id="PTHR42878">
    <property type="entry name" value="TWO-COMPONENT HISTIDINE KINASE"/>
    <property type="match status" value="1"/>
</dbReference>
<dbReference type="Proteomes" id="UP000516018">
    <property type="component" value="Chromosome"/>
</dbReference>
<keyword evidence="8" id="KW-0902">Two-component regulatory system</keyword>
<dbReference type="InterPro" id="IPR004358">
    <property type="entry name" value="Sig_transdc_His_kin-like_C"/>
</dbReference>
<feature type="transmembrane region" description="Helical" evidence="9">
    <location>
        <begin position="51"/>
        <end position="69"/>
    </location>
</feature>
<evidence type="ECO:0000256" key="7">
    <source>
        <dbReference type="ARBA" id="ARBA00022840"/>
    </source>
</evidence>
<keyword evidence="12" id="KW-1185">Reference proteome</keyword>
<evidence type="ECO:0000256" key="8">
    <source>
        <dbReference type="ARBA" id="ARBA00023012"/>
    </source>
</evidence>
<keyword evidence="9" id="KW-0812">Transmembrane</keyword>
<name>A0A7H0FZ55_9GAMM</name>
<dbReference type="GO" id="GO:0005524">
    <property type="term" value="F:ATP binding"/>
    <property type="evidence" value="ECO:0007669"/>
    <property type="project" value="UniProtKB-KW"/>
</dbReference>
<keyword evidence="6 11" id="KW-0418">Kinase</keyword>
<dbReference type="CDD" id="cd00082">
    <property type="entry name" value="HisKA"/>
    <property type="match status" value="1"/>
</dbReference>
<evidence type="ECO:0000256" key="3">
    <source>
        <dbReference type="ARBA" id="ARBA00022553"/>
    </source>
</evidence>
<feature type="transmembrane region" description="Helical" evidence="9">
    <location>
        <begin position="75"/>
        <end position="96"/>
    </location>
</feature>
<evidence type="ECO:0000256" key="4">
    <source>
        <dbReference type="ARBA" id="ARBA00022679"/>
    </source>
</evidence>
<dbReference type="SMART" id="SM00388">
    <property type="entry name" value="HisKA"/>
    <property type="match status" value="1"/>
</dbReference>
<feature type="transmembrane region" description="Helical" evidence="9">
    <location>
        <begin position="20"/>
        <end position="39"/>
    </location>
</feature>
<dbReference type="InterPro" id="IPR050351">
    <property type="entry name" value="BphY/WalK/GraS-like"/>
</dbReference>
<dbReference type="InterPro" id="IPR036890">
    <property type="entry name" value="HATPase_C_sf"/>
</dbReference>
<keyword evidence="7" id="KW-0067">ATP-binding</keyword>
<accession>A0A7H0FZ55</accession>
<dbReference type="PANTHER" id="PTHR42878:SF7">
    <property type="entry name" value="SENSOR HISTIDINE KINASE GLRK"/>
    <property type="match status" value="1"/>
</dbReference>
<dbReference type="PROSITE" id="PS50109">
    <property type="entry name" value="HIS_KIN"/>
    <property type="match status" value="1"/>
</dbReference>
<evidence type="ECO:0000256" key="2">
    <source>
        <dbReference type="ARBA" id="ARBA00012438"/>
    </source>
</evidence>
<dbReference type="SUPFAM" id="SSF55874">
    <property type="entry name" value="ATPase domain of HSP90 chaperone/DNA topoisomerase II/histidine kinase"/>
    <property type="match status" value="1"/>
</dbReference>
<protein>
    <recommendedName>
        <fullName evidence="2">histidine kinase</fullName>
        <ecNumber evidence="2">2.7.13.3</ecNumber>
    </recommendedName>
</protein>
<dbReference type="Pfam" id="PF00512">
    <property type="entry name" value="HisKA"/>
    <property type="match status" value="1"/>
</dbReference>
<feature type="domain" description="Histidine kinase" evidence="10">
    <location>
        <begin position="314"/>
        <end position="525"/>
    </location>
</feature>
<dbReference type="InterPro" id="IPR003661">
    <property type="entry name" value="HisK_dim/P_dom"/>
</dbReference>
<evidence type="ECO:0000259" key="10">
    <source>
        <dbReference type="PROSITE" id="PS50109"/>
    </source>
</evidence>
<dbReference type="GO" id="GO:0030295">
    <property type="term" value="F:protein kinase activator activity"/>
    <property type="evidence" value="ECO:0007669"/>
    <property type="project" value="TreeGrafter"/>
</dbReference>
<dbReference type="GO" id="GO:0000156">
    <property type="term" value="F:phosphorelay response regulator activity"/>
    <property type="evidence" value="ECO:0007669"/>
    <property type="project" value="TreeGrafter"/>
</dbReference>
<keyword evidence="5" id="KW-0547">Nucleotide-binding</keyword>